<dbReference type="PRINTS" id="PR01588">
    <property type="entry name" value="THIKCHANNEL"/>
</dbReference>
<keyword evidence="3 16" id="KW-0813">Transport</keyword>
<dbReference type="AlphaFoldDB" id="A0ABD1KB37"/>
<evidence type="ECO:0000256" key="1">
    <source>
        <dbReference type="ARBA" id="ARBA00004651"/>
    </source>
</evidence>
<evidence type="ECO:0000256" key="11">
    <source>
        <dbReference type="ARBA" id="ARBA00022989"/>
    </source>
</evidence>
<feature type="transmembrane region" description="Helical" evidence="18">
    <location>
        <begin position="258"/>
        <end position="279"/>
    </location>
</feature>
<evidence type="ECO:0000256" key="17">
    <source>
        <dbReference type="SAM" id="MobiDB-lite"/>
    </source>
</evidence>
<feature type="transmembrane region" description="Helical" evidence="18">
    <location>
        <begin position="230"/>
        <end position="252"/>
    </location>
</feature>
<comment type="similarity">
    <text evidence="2 16">Belongs to the two pore domain potassium channel (TC 1.A.1.8) family.</text>
</comment>
<dbReference type="GO" id="GO:0046872">
    <property type="term" value="F:metal ion binding"/>
    <property type="evidence" value="ECO:0007669"/>
    <property type="project" value="UniProtKB-KW"/>
</dbReference>
<evidence type="ECO:0000259" key="19">
    <source>
        <dbReference type="Pfam" id="PF07885"/>
    </source>
</evidence>
<evidence type="ECO:0000256" key="10">
    <source>
        <dbReference type="ARBA" id="ARBA00022958"/>
    </source>
</evidence>
<dbReference type="FunFam" id="1.10.287.70:FF:000070">
    <property type="entry name" value="Potassium channel, subfamily K, member 12 like"/>
    <property type="match status" value="1"/>
</dbReference>
<evidence type="ECO:0000256" key="14">
    <source>
        <dbReference type="ARBA" id="ARBA00023303"/>
    </source>
</evidence>
<proteinExistence type="inferred from homology"/>
<evidence type="ECO:0000256" key="9">
    <source>
        <dbReference type="ARBA" id="ARBA00022882"/>
    </source>
</evidence>
<dbReference type="PRINTS" id="PR01333">
    <property type="entry name" value="2POREKCHANEL"/>
</dbReference>
<feature type="domain" description="Potassium channel" evidence="19">
    <location>
        <begin position="107"/>
        <end position="161"/>
    </location>
</feature>
<dbReference type="Pfam" id="PF07885">
    <property type="entry name" value="Ion_trans_2"/>
    <property type="match status" value="2"/>
</dbReference>
<dbReference type="SUPFAM" id="SSF81324">
    <property type="entry name" value="Voltage-gated potassium channels"/>
    <property type="match status" value="2"/>
</dbReference>
<evidence type="ECO:0000256" key="15">
    <source>
        <dbReference type="ARBA" id="ARBA00034430"/>
    </source>
</evidence>
<keyword evidence="10" id="KW-0630">Potassium</keyword>
<reference evidence="20 21" key="1">
    <citation type="submission" date="2024-09" db="EMBL/GenBank/DDBJ databases">
        <title>A chromosome-level genome assembly of Gray's grenadier anchovy, Coilia grayii.</title>
        <authorList>
            <person name="Fu Z."/>
        </authorList>
    </citation>
    <scope>NUCLEOTIDE SEQUENCE [LARGE SCALE GENOMIC DNA]</scope>
    <source>
        <strain evidence="20">G4</strain>
        <tissue evidence="20">Muscle</tissue>
    </source>
</reference>
<comment type="subcellular location">
    <subcellularLocation>
        <location evidence="1">Cell membrane</location>
        <topology evidence="1">Multi-pass membrane protein</topology>
    </subcellularLocation>
</comment>
<protein>
    <recommendedName>
        <fullName evidence="19">Potassium channel domain-containing protein</fullName>
    </recommendedName>
</protein>
<comment type="catalytic activity">
    <reaction evidence="15">
        <text>K(+)(in) = K(+)(out)</text>
        <dbReference type="Rhea" id="RHEA:29463"/>
        <dbReference type="ChEBI" id="CHEBI:29103"/>
    </reaction>
</comment>
<organism evidence="20 21">
    <name type="scientific">Coilia grayii</name>
    <name type="common">Gray's grenadier anchovy</name>
    <dbReference type="NCBI Taxonomy" id="363190"/>
    <lineage>
        <taxon>Eukaryota</taxon>
        <taxon>Metazoa</taxon>
        <taxon>Chordata</taxon>
        <taxon>Craniata</taxon>
        <taxon>Vertebrata</taxon>
        <taxon>Euteleostomi</taxon>
        <taxon>Actinopterygii</taxon>
        <taxon>Neopterygii</taxon>
        <taxon>Teleostei</taxon>
        <taxon>Clupei</taxon>
        <taxon>Clupeiformes</taxon>
        <taxon>Clupeoidei</taxon>
        <taxon>Engraulidae</taxon>
        <taxon>Coilinae</taxon>
        <taxon>Coilia</taxon>
    </lineage>
</organism>
<evidence type="ECO:0000313" key="20">
    <source>
        <dbReference type="EMBL" id="KAL2096357.1"/>
    </source>
</evidence>
<evidence type="ECO:0000256" key="12">
    <source>
        <dbReference type="ARBA" id="ARBA00023065"/>
    </source>
</evidence>
<feature type="transmembrane region" description="Helical" evidence="18">
    <location>
        <begin position="140"/>
        <end position="171"/>
    </location>
</feature>
<evidence type="ECO:0000256" key="8">
    <source>
        <dbReference type="ARBA" id="ARBA00022826"/>
    </source>
</evidence>
<dbReference type="PANTHER" id="PTHR11003:SF264">
    <property type="entry name" value="POTASSIUM CHANNEL SUBFAMILY K MEMBER 13-LIKE"/>
    <property type="match status" value="1"/>
</dbReference>
<sequence length="505" mass="55233">MVTEGQCASGHRDGRAPRSRGECGWANADLARIGLLWVLIALYMLFGAAIFSALERPEELRARRRWEQQVTQFAREHQVSASDLRTLLKQYEEANAAGVRADPRRPRWDFSGSFYFVATVVTTIGFGMTAPSTICGKIFLIPYGLLGCAATILFFNLFLERAITLISFAMYRCHRRGRSRSRARDRAPGGGGGREGGVAVVEMEGEVKGVKDEEEDEEEEKKKKDWRPSVYHVTLVLSALALLVAFAASGLYSAVEGWGYFEALYFCFVTFSTMGFGDLVSGQRDWYAGTWVYQVSNSLVILLGVCCTYSLFNITSVIVKQGLNWTLTQLLCLWRGCCGGWCGWGGGGGSRAEQGPPGVIFCCCCCCYPGGGSHVGVGGGQTSLRTQLRLTATKHGRRWSFSVVRFASSSAPPRGKCWCSGAEVETVCSRAEVERGAKRVGDGVEEGHRCRKLGDAVSGARPQNLHTPVSGRRGSRTFARRNSLPEGVGAIAMLSNRLQETRINP</sequence>
<dbReference type="InterPro" id="IPR013099">
    <property type="entry name" value="K_chnl_dom"/>
</dbReference>
<evidence type="ECO:0000256" key="4">
    <source>
        <dbReference type="ARBA" id="ARBA00022475"/>
    </source>
</evidence>
<dbReference type="InterPro" id="IPR005410">
    <property type="entry name" value="2pore_dom_K_chnl_THIK"/>
</dbReference>
<feature type="region of interest" description="Disordered" evidence="17">
    <location>
        <begin position="1"/>
        <end position="21"/>
    </location>
</feature>
<evidence type="ECO:0000256" key="18">
    <source>
        <dbReference type="SAM" id="Phobius"/>
    </source>
</evidence>
<keyword evidence="14 16" id="KW-0407">Ion channel</keyword>
<feature type="transmembrane region" description="Helical" evidence="18">
    <location>
        <begin position="114"/>
        <end position="134"/>
    </location>
</feature>
<evidence type="ECO:0000313" key="21">
    <source>
        <dbReference type="Proteomes" id="UP001591681"/>
    </source>
</evidence>
<keyword evidence="8" id="KW-0631">Potassium channel</keyword>
<dbReference type="Proteomes" id="UP001591681">
    <property type="component" value="Unassembled WGS sequence"/>
</dbReference>
<evidence type="ECO:0000256" key="2">
    <source>
        <dbReference type="ARBA" id="ARBA00006666"/>
    </source>
</evidence>
<comment type="caution">
    <text evidence="20">The sequence shown here is derived from an EMBL/GenBank/DDBJ whole genome shotgun (WGS) entry which is preliminary data.</text>
</comment>
<name>A0ABD1KB37_9TELE</name>
<evidence type="ECO:0000256" key="13">
    <source>
        <dbReference type="ARBA" id="ARBA00023136"/>
    </source>
</evidence>
<dbReference type="GO" id="GO:0005267">
    <property type="term" value="F:potassium channel activity"/>
    <property type="evidence" value="ECO:0007669"/>
    <property type="project" value="UniProtKB-KW"/>
</dbReference>
<keyword evidence="11 18" id="KW-1133">Transmembrane helix</keyword>
<feature type="domain" description="Potassium channel" evidence="19">
    <location>
        <begin position="242"/>
        <end position="317"/>
    </location>
</feature>
<keyword evidence="6 16" id="KW-0812">Transmembrane</keyword>
<dbReference type="EMBL" id="JBHFQA010000007">
    <property type="protein sequence ID" value="KAL2096357.1"/>
    <property type="molecule type" value="Genomic_DNA"/>
</dbReference>
<evidence type="ECO:0000256" key="16">
    <source>
        <dbReference type="RuleBase" id="RU003857"/>
    </source>
</evidence>
<evidence type="ECO:0000256" key="5">
    <source>
        <dbReference type="ARBA" id="ARBA00022538"/>
    </source>
</evidence>
<keyword evidence="13 18" id="KW-0472">Membrane</keyword>
<dbReference type="GO" id="GO:0034702">
    <property type="term" value="C:monoatomic ion channel complex"/>
    <property type="evidence" value="ECO:0007669"/>
    <property type="project" value="UniProtKB-KW"/>
</dbReference>
<evidence type="ECO:0000256" key="6">
    <source>
        <dbReference type="ARBA" id="ARBA00022692"/>
    </source>
</evidence>
<gene>
    <name evidence="20" type="ORF">ACEWY4_008505</name>
</gene>
<dbReference type="PANTHER" id="PTHR11003">
    <property type="entry name" value="POTASSIUM CHANNEL, SUBFAMILY K"/>
    <property type="match status" value="1"/>
</dbReference>
<keyword evidence="21" id="KW-1185">Reference proteome</keyword>
<evidence type="ECO:0000256" key="3">
    <source>
        <dbReference type="ARBA" id="ARBA00022448"/>
    </source>
</evidence>
<dbReference type="InterPro" id="IPR003280">
    <property type="entry name" value="2pore_dom_K_chnl"/>
</dbReference>
<keyword evidence="5" id="KW-0633">Potassium transport</keyword>
<keyword evidence="4" id="KW-1003">Cell membrane</keyword>
<dbReference type="Gene3D" id="1.10.287.70">
    <property type="match status" value="1"/>
</dbReference>
<feature type="compositionally biased region" description="Basic and acidic residues" evidence="17">
    <location>
        <begin position="10"/>
        <end position="21"/>
    </location>
</feature>
<keyword evidence="9" id="KW-0851">Voltage-gated channel</keyword>
<feature type="transmembrane region" description="Helical" evidence="18">
    <location>
        <begin position="34"/>
        <end position="54"/>
    </location>
</feature>
<accession>A0ABD1KB37</accession>
<keyword evidence="12 16" id="KW-0406">Ion transport</keyword>
<evidence type="ECO:0000256" key="7">
    <source>
        <dbReference type="ARBA" id="ARBA00022723"/>
    </source>
</evidence>
<keyword evidence="7" id="KW-0479">Metal-binding</keyword>
<feature type="transmembrane region" description="Helical" evidence="18">
    <location>
        <begin position="291"/>
        <end position="312"/>
    </location>
</feature>
<dbReference type="GO" id="GO:0005886">
    <property type="term" value="C:plasma membrane"/>
    <property type="evidence" value="ECO:0007669"/>
    <property type="project" value="UniProtKB-SubCell"/>
</dbReference>